<gene>
    <name evidence="3" type="ORF">H7F49_01570</name>
</gene>
<dbReference type="Proteomes" id="UP000520156">
    <property type="component" value="Unassembled WGS sequence"/>
</dbReference>
<dbReference type="GO" id="GO:0019748">
    <property type="term" value="P:secondary metabolic process"/>
    <property type="evidence" value="ECO:0007669"/>
    <property type="project" value="TreeGrafter"/>
</dbReference>
<keyword evidence="4" id="KW-1185">Reference proteome</keyword>
<dbReference type="GO" id="GO:0016831">
    <property type="term" value="F:carboxy-lyase activity"/>
    <property type="evidence" value="ECO:0007669"/>
    <property type="project" value="InterPro"/>
</dbReference>
<dbReference type="PANTHER" id="PTHR21240">
    <property type="entry name" value="2-AMINO-3-CARBOXYLMUCONATE-6-SEMIALDEHYDE DECARBOXYLASE"/>
    <property type="match status" value="1"/>
</dbReference>
<sequence length="441" mass="49877">MHMNDMVVISTDDHICEPPNLFDNQLSGDLLATAPKLRTDPRGKNYWEYQGRLKASVGLNAVVGRPFEEYGMEPTSLDQLREGCYDVHARIDDMDVNGIAASMCFGNSIAFDGRTFHEAPDKALALRHMQAYNDWHYEEWCMAYPGRFIPLGVLPTWDPGATVAEIHRLARKGFRVVMMNENPTAQGLPSIHNDYWDPVYQAIAETDMTIALHIGSGNPAPHASLETPIEAWIATMPLSVAQGVADWLQLDELHRYPDLRIIVAEGSIGWVPYLMERADFSNWRHRAWTKSRFNGLKPSELMRRHFCHCFLWDPYGLKNLDAVGLDNVTYEVDYPHSDALWPDAAEMLWHQVKDLPEDVIDRITHGNAIRWLRHDALFAHNRREDMTVGACHARARAKGVDTAPKASGGAVPLTEDRPVTSGDVMQMFSEHAERRAREAAL</sequence>
<dbReference type="GO" id="GO:0016787">
    <property type="term" value="F:hydrolase activity"/>
    <property type="evidence" value="ECO:0007669"/>
    <property type="project" value="UniProtKB-KW"/>
</dbReference>
<protein>
    <submittedName>
        <fullName evidence="3">Amidohydrolase</fullName>
    </submittedName>
</protein>
<dbReference type="PANTHER" id="PTHR21240:SF28">
    <property type="entry name" value="ISO-OROTATE DECARBOXYLASE (EUROFUNG)"/>
    <property type="match status" value="1"/>
</dbReference>
<evidence type="ECO:0000256" key="1">
    <source>
        <dbReference type="ARBA" id="ARBA00023239"/>
    </source>
</evidence>
<reference evidence="3 4" key="1">
    <citation type="submission" date="2020-08" db="EMBL/GenBank/DDBJ databases">
        <title>The genome sequence of Novosphingobium flavum 4Y4.</title>
        <authorList>
            <person name="Liu Y."/>
        </authorList>
    </citation>
    <scope>NUCLEOTIDE SEQUENCE [LARGE SCALE GENOMIC DNA]</scope>
    <source>
        <strain evidence="3 4">4Y4</strain>
    </source>
</reference>
<dbReference type="InterPro" id="IPR006680">
    <property type="entry name" value="Amidohydro-rel"/>
</dbReference>
<keyword evidence="1" id="KW-0456">Lyase</keyword>
<dbReference type="EMBL" id="JACLAU010000001">
    <property type="protein sequence ID" value="MBC2650390.1"/>
    <property type="molecule type" value="Genomic_DNA"/>
</dbReference>
<dbReference type="Pfam" id="PF04909">
    <property type="entry name" value="Amidohydro_2"/>
    <property type="match status" value="1"/>
</dbReference>
<dbReference type="Gene3D" id="3.20.20.140">
    <property type="entry name" value="Metal-dependent hydrolases"/>
    <property type="match status" value="1"/>
</dbReference>
<accession>A0A7X1KAR1</accession>
<dbReference type="AlphaFoldDB" id="A0A7X1KAR1"/>
<evidence type="ECO:0000259" key="2">
    <source>
        <dbReference type="Pfam" id="PF04909"/>
    </source>
</evidence>
<evidence type="ECO:0000313" key="3">
    <source>
        <dbReference type="EMBL" id="MBC2650390.1"/>
    </source>
</evidence>
<comment type="caution">
    <text evidence="3">The sequence shown here is derived from an EMBL/GenBank/DDBJ whole genome shotgun (WGS) entry which is preliminary data.</text>
</comment>
<proteinExistence type="predicted"/>
<dbReference type="InterPro" id="IPR032465">
    <property type="entry name" value="ACMSD"/>
</dbReference>
<dbReference type="InterPro" id="IPR032466">
    <property type="entry name" value="Metal_Hydrolase"/>
</dbReference>
<evidence type="ECO:0000313" key="4">
    <source>
        <dbReference type="Proteomes" id="UP000520156"/>
    </source>
</evidence>
<dbReference type="SUPFAM" id="SSF51556">
    <property type="entry name" value="Metallo-dependent hydrolases"/>
    <property type="match status" value="1"/>
</dbReference>
<feature type="domain" description="Amidohydrolase-related" evidence="2">
    <location>
        <begin position="126"/>
        <end position="373"/>
    </location>
</feature>
<name>A0A7X1KAR1_9SPHN</name>
<organism evidence="3 4">
    <name type="scientific">Novosphingobium aerophilum</name>
    <dbReference type="NCBI Taxonomy" id="2839843"/>
    <lineage>
        <taxon>Bacteria</taxon>
        <taxon>Pseudomonadati</taxon>
        <taxon>Pseudomonadota</taxon>
        <taxon>Alphaproteobacteria</taxon>
        <taxon>Sphingomonadales</taxon>
        <taxon>Sphingomonadaceae</taxon>
        <taxon>Novosphingobium</taxon>
    </lineage>
</organism>
<dbReference type="GO" id="GO:0005737">
    <property type="term" value="C:cytoplasm"/>
    <property type="evidence" value="ECO:0007669"/>
    <property type="project" value="TreeGrafter"/>
</dbReference>
<keyword evidence="3" id="KW-0378">Hydrolase</keyword>